<proteinExistence type="predicted"/>
<sequence length="280" mass="31184">MLTLKQLQFHYPNSRPVLKSVNLSFKPGGIYGLFGKNGEGKSTLMKLVSGLLNPKMGLCSLKGRSTQSRSVATLRDLFLVPEDFELPGLPIQTYEKVHSSFYPNFSKETFYNLIEEFRLSPNQVISRLSFGQKKKVLIALGLAANTPLLLMDEPTNGLDIPSKSQLRRILASYVDDGKCIIIATHQVRDLHSLIDHVVILDNAQVIFDSPLSDVSEKLWFGKASKENEASALFSESTFGGKAIFPREDRDESEIDLELLFNAVLTEPTQINTLLNSINHG</sequence>
<dbReference type="RefSeq" id="WP_130610543.1">
    <property type="nucleotide sequence ID" value="NZ_SGIU01000001.1"/>
</dbReference>
<evidence type="ECO:0000259" key="4">
    <source>
        <dbReference type="PROSITE" id="PS50893"/>
    </source>
</evidence>
<dbReference type="GO" id="GO:0016887">
    <property type="term" value="F:ATP hydrolysis activity"/>
    <property type="evidence" value="ECO:0007669"/>
    <property type="project" value="InterPro"/>
</dbReference>
<dbReference type="Proteomes" id="UP000291981">
    <property type="component" value="Unassembled WGS sequence"/>
</dbReference>
<dbReference type="InterPro" id="IPR017871">
    <property type="entry name" value="ABC_transporter-like_CS"/>
</dbReference>
<accession>A0A4Q8QF72</accession>
<comment type="caution">
    <text evidence="5">The sequence shown here is derived from an EMBL/GenBank/DDBJ whole genome shotgun (WGS) entry which is preliminary data.</text>
</comment>
<name>A0A4Q8QF72_9FLAO</name>
<dbReference type="CDD" id="cd03230">
    <property type="entry name" value="ABC_DR_subfamily_A"/>
    <property type="match status" value="1"/>
</dbReference>
<reference evidence="5 6" key="1">
    <citation type="submission" date="2019-02" db="EMBL/GenBank/DDBJ databases">
        <title>Draft genome sequence of Muricauda sp. 176CP4-71.</title>
        <authorList>
            <person name="Park J.-S."/>
        </authorList>
    </citation>
    <scope>NUCLEOTIDE SEQUENCE [LARGE SCALE GENOMIC DNA]</scope>
    <source>
        <strain evidence="5 6">176CP4-71</strain>
    </source>
</reference>
<dbReference type="PROSITE" id="PS00211">
    <property type="entry name" value="ABC_TRANSPORTER_1"/>
    <property type="match status" value="1"/>
</dbReference>
<dbReference type="InterPro" id="IPR027417">
    <property type="entry name" value="P-loop_NTPase"/>
</dbReference>
<dbReference type="PANTHER" id="PTHR42939">
    <property type="entry name" value="ABC TRANSPORTER ATP-BINDING PROTEIN ALBC-RELATED"/>
    <property type="match status" value="1"/>
</dbReference>
<evidence type="ECO:0000256" key="3">
    <source>
        <dbReference type="ARBA" id="ARBA00022840"/>
    </source>
</evidence>
<dbReference type="AlphaFoldDB" id="A0A4Q8QF72"/>
<evidence type="ECO:0000256" key="1">
    <source>
        <dbReference type="ARBA" id="ARBA00022448"/>
    </source>
</evidence>
<dbReference type="PROSITE" id="PS50893">
    <property type="entry name" value="ABC_TRANSPORTER_2"/>
    <property type="match status" value="1"/>
</dbReference>
<protein>
    <submittedName>
        <fullName evidence="5">ABC transporter ATP-binding protein</fullName>
    </submittedName>
</protein>
<dbReference type="Pfam" id="PF00005">
    <property type="entry name" value="ABC_tran"/>
    <property type="match status" value="1"/>
</dbReference>
<dbReference type="EMBL" id="SGIU01000001">
    <property type="protein sequence ID" value="TAI49162.1"/>
    <property type="molecule type" value="Genomic_DNA"/>
</dbReference>
<dbReference type="PANTHER" id="PTHR42939:SF1">
    <property type="entry name" value="ABC TRANSPORTER ATP-BINDING PROTEIN ALBC-RELATED"/>
    <property type="match status" value="1"/>
</dbReference>
<organism evidence="5 6">
    <name type="scientific">Flagellimonas allohymeniacidonis</name>
    <dbReference type="NCBI Taxonomy" id="2517819"/>
    <lineage>
        <taxon>Bacteria</taxon>
        <taxon>Pseudomonadati</taxon>
        <taxon>Bacteroidota</taxon>
        <taxon>Flavobacteriia</taxon>
        <taxon>Flavobacteriales</taxon>
        <taxon>Flavobacteriaceae</taxon>
        <taxon>Flagellimonas</taxon>
    </lineage>
</organism>
<dbReference type="SMART" id="SM00382">
    <property type="entry name" value="AAA"/>
    <property type="match status" value="1"/>
</dbReference>
<keyword evidence="6" id="KW-1185">Reference proteome</keyword>
<dbReference type="InterPro" id="IPR051782">
    <property type="entry name" value="ABC_Transporter_VariousFunc"/>
</dbReference>
<evidence type="ECO:0000313" key="6">
    <source>
        <dbReference type="Proteomes" id="UP000291981"/>
    </source>
</evidence>
<feature type="domain" description="ABC transporter" evidence="4">
    <location>
        <begin position="2"/>
        <end position="227"/>
    </location>
</feature>
<keyword evidence="1" id="KW-0813">Transport</keyword>
<dbReference type="InterPro" id="IPR003439">
    <property type="entry name" value="ABC_transporter-like_ATP-bd"/>
</dbReference>
<keyword evidence="2" id="KW-0547">Nucleotide-binding</keyword>
<dbReference type="SUPFAM" id="SSF52540">
    <property type="entry name" value="P-loop containing nucleoside triphosphate hydrolases"/>
    <property type="match status" value="1"/>
</dbReference>
<dbReference type="InterPro" id="IPR003593">
    <property type="entry name" value="AAA+_ATPase"/>
</dbReference>
<dbReference type="OrthoDB" id="9808363at2"/>
<evidence type="ECO:0000313" key="5">
    <source>
        <dbReference type="EMBL" id="TAI49162.1"/>
    </source>
</evidence>
<evidence type="ECO:0000256" key="2">
    <source>
        <dbReference type="ARBA" id="ARBA00022741"/>
    </source>
</evidence>
<keyword evidence="3 5" id="KW-0067">ATP-binding</keyword>
<gene>
    <name evidence="5" type="ORF">EW142_05025</name>
</gene>
<dbReference type="Gene3D" id="3.40.50.300">
    <property type="entry name" value="P-loop containing nucleotide triphosphate hydrolases"/>
    <property type="match status" value="1"/>
</dbReference>
<dbReference type="GO" id="GO:0005524">
    <property type="term" value="F:ATP binding"/>
    <property type="evidence" value="ECO:0007669"/>
    <property type="project" value="UniProtKB-KW"/>
</dbReference>